<dbReference type="RefSeq" id="WP_116537181.1">
    <property type="nucleotide sequence ID" value="NZ_QDFT01000011.1"/>
</dbReference>
<organism evidence="1 2">
    <name type="scientific">Microbacterium testaceum</name>
    <name type="common">Aureobacterium testaceum</name>
    <name type="synonym">Brevibacterium testaceum</name>
    <dbReference type="NCBI Taxonomy" id="2033"/>
    <lineage>
        <taxon>Bacteria</taxon>
        <taxon>Bacillati</taxon>
        <taxon>Actinomycetota</taxon>
        <taxon>Actinomycetes</taxon>
        <taxon>Micrococcales</taxon>
        <taxon>Microbacteriaceae</taxon>
        <taxon>Microbacterium</taxon>
    </lineage>
</organism>
<evidence type="ECO:0000313" key="1">
    <source>
        <dbReference type="EMBL" id="PVE76099.1"/>
    </source>
</evidence>
<evidence type="ECO:0000313" key="2">
    <source>
        <dbReference type="Proteomes" id="UP000244649"/>
    </source>
</evidence>
<protein>
    <submittedName>
        <fullName evidence="1">Uncharacterized protein</fullName>
    </submittedName>
</protein>
<comment type="caution">
    <text evidence="1">The sequence shown here is derived from an EMBL/GenBank/DDBJ whole genome shotgun (WGS) entry which is preliminary data.</text>
</comment>
<reference evidence="1 2" key="1">
    <citation type="submission" date="2018-04" db="EMBL/GenBank/DDBJ databases">
        <authorList>
            <person name="Go L.Y."/>
            <person name="Mitchell J.A."/>
        </authorList>
    </citation>
    <scope>NUCLEOTIDE SEQUENCE [LARGE SCALE GENOMIC DNA]</scope>
    <source>
        <strain evidence="1 2">TPD7010</strain>
    </source>
</reference>
<dbReference type="Proteomes" id="UP000244649">
    <property type="component" value="Unassembled WGS sequence"/>
</dbReference>
<dbReference type="AlphaFoldDB" id="A0A2T7WPR7"/>
<name>A0A2T7WPR7_MICTE</name>
<dbReference type="EMBL" id="QDFT01000011">
    <property type="protein sequence ID" value="PVE76099.1"/>
    <property type="molecule type" value="Genomic_DNA"/>
</dbReference>
<proteinExistence type="predicted"/>
<gene>
    <name evidence="1" type="ORF">DC432_06600</name>
</gene>
<accession>A0A2T7WPR7</accession>
<sequence length="117" mass="12597">MPHTITANNGTGTTTPAAIEGYNPSRESRNIIYDLLDGSIAVVYVAPRPRSGTLKMLYRNQADAFAAYNLHASPTAFTLSSTDLPAIGMSYVLDGALDIDVDAEMGLWWVSVGFQEV</sequence>